<dbReference type="PANTHER" id="PTHR42794">
    <property type="entry name" value="HEMIN IMPORT ATP-BINDING PROTEIN HMUV"/>
    <property type="match status" value="1"/>
</dbReference>
<evidence type="ECO:0000313" key="4">
    <source>
        <dbReference type="EMBL" id="ADZ70591.1"/>
    </source>
</evidence>
<dbReference type="InterPro" id="IPR003439">
    <property type="entry name" value="ABC_transporter-like_ATP-bd"/>
</dbReference>
<organism evidence="4 5">
    <name type="scientific">Polymorphum gilvum (strain LMG 25793 / CGMCC 1.9160 / SL003B-26A1)</name>
    <dbReference type="NCBI Taxonomy" id="991905"/>
    <lineage>
        <taxon>Bacteria</taxon>
        <taxon>Pseudomonadati</taxon>
        <taxon>Pseudomonadota</taxon>
        <taxon>Alphaproteobacteria</taxon>
        <taxon>Rhodobacterales</taxon>
        <taxon>Paracoccaceae</taxon>
        <taxon>Polymorphum</taxon>
    </lineage>
</organism>
<dbReference type="PATRIC" id="fig|991905.3.peg.2221"/>
<dbReference type="GO" id="GO:0005524">
    <property type="term" value="F:ATP binding"/>
    <property type="evidence" value="ECO:0007669"/>
    <property type="project" value="UniProtKB-KW"/>
</dbReference>
<evidence type="ECO:0000313" key="5">
    <source>
        <dbReference type="Proteomes" id="UP000008130"/>
    </source>
</evidence>
<dbReference type="RefSeq" id="WP_013652909.1">
    <property type="nucleotide sequence ID" value="NC_015259.1"/>
</dbReference>
<evidence type="ECO:0000256" key="2">
    <source>
        <dbReference type="ARBA" id="ARBA00022840"/>
    </source>
</evidence>
<dbReference type="Pfam" id="PF00005">
    <property type="entry name" value="ABC_tran"/>
    <property type="match status" value="1"/>
</dbReference>
<dbReference type="HOGENOM" id="CLU_000604_1_11_5"/>
<gene>
    <name evidence="4" type="ordered locus">SL003B_2166</name>
</gene>
<dbReference type="SMART" id="SM00382">
    <property type="entry name" value="AAA"/>
    <property type="match status" value="1"/>
</dbReference>
<dbReference type="Gene3D" id="3.40.50.300">
    <property type="entry name" value="P-loop containing nucleotide triphosphate hydrolases"/>
    <property type="match status" value="1"/>
</dbReference>
<dbReference type="STRING" id="991905.SL003B_2166"/>
<accession>F2IYX6</accession>
<keyword evidence="1" id="KW-0547">Nucleotide-binding</keyword>
<feature type="domain" description="ABC transporter" evidence="3">
    <location>
        <begin position="4"/>
        <end position="238"/>
    </location>
</feature>
<evidence type="ECO:0000256" key="1">
    <source>
        <dbReference type="ARBA" id="ARBA00022741"/>
    </source>
</evidence>
<dbReference type="eggNOG" id="COG1120">
    <property type="taxonomic scope" value="Bacteria"/>
</dbReference>
<name>F2IYX6_POLGS</name>
<dbReference type="OrthoDB" id="9806726at2"/>
<dbReference type="Proteomes" id="UP000008130">
    <property type="component" value="Chromosome"/>
</dbReference>
<dbReference type="PANTHER" id="PTHR42794:SF2">
    <property type="entry name" value="ABC TRANSPORTER ATP-BINDING PROTEIN"/>
    <property type="match status" value="1"/>
</dbReference>
<sequence length="259" mass="27785">MAVISLTDVSVRIGSRQILHGVTVPDLVPGQVVGLIGPNASGKSTLLRTIAIGSDFGGTITCDGRDVRAMKARDRSGVIALMPQSPPQGSALSPFELMRSYARAMDLPLSDVELDRRMADLLRDLGLLAEAHRPLQELSGGKRQLVGLCLALMREPQLLLLDEPTSALDLRWQLAAVRLSRSYVEAAQAIAIIAVHDINLALRFCDLLIVLRDGRVAACGTPAEVVTPDLIAYVYGVSARMERCSAGYPILISDEPIPA</sequence>
<dbReference type="KEGG" id="pgv:SL003B_2166"/>
<dbReference type="CDD" id="cd03214">
    <property type="entry name" value="ABC_Iron-Siderophores_B12_Hemin"/>
    <property type="match status" value="1"/>
</dbReference>
<dbReference type="EMBL" id="CP002568">
    <property type="protein sequence ID" value="ADZ70591.1"/>
    <property type="molecule type" value="Genomic_DNA"/>
</dbReference>
<dbReference type="AlphaFoldDB" id="F2IYX6"/>
<dbReference type="InterPro" id="IPR027417">
    <property type="entry name" value="P-loop_NTPase"/>
</dbReference>
<reference evidence="4 5" key="1">
    <citation type="journal article" date="2011" name="J. Bacteriol.">
        <title>Complete genome sequence of Polymorphum gilvum SL003B-26A1T, a crude oil-degrading bacterium from oil-polluted saline soil.</title>
        <authorList>
            <person name="Li S.G."/>
            <person name="Tang Y.Q."/>
            <person name="Nie Y."/>
            <person name="Cai M."/>
            <person name="Wu X.L."/>
        </authorList>
    </citation>
    <scope>NUCLEOTIDE SEQUENCE [LARGE SCALE GENOMIC DNA]</scope>
    <source>
        <strain evidence="5">LMG 25793 / CGMCC 1.9160 / SL003B-26A1</strain>
    </source>
</reference>
<protein>
    <submittedName>
        <fullName evidence="4">ABC-type cobalamin/Fe3+ siderophores transport system, ATPase component protein</fullName>
    </submittedName>
</protein>
<keyword evidence="2" id="KW-0067">ATP-binding</keyword>
<proteinExistence type="predicted"/>
<dbReference type="GO" id="GO:0016887">
    <property type="term" value="F:ATP hydrolysis activity"/>
    <property type="evidence" value="ECO:0007669"/>
    <property type="project" value="InterPro"/>
</dbReference>
<dbReference type="SUPFAM" id="SSF52540">
    <property type="entry name" value="P-loop containing nucleoside triphosphate hydrolases"/>
    <property type="match status" value="1"/>
</dbReference>
<evidence type="ECO:0000259" key="3">
    <source>
        <dbReference type="PROSITE" id="PS50893"/>
    </source>
</evidence>
<dbReference type="PROSITE" id="PS50893">
    <property type="entry name" value="ABC_TRANSPORTER_2"/>
    <property type="match status" value="1"/>
</dbReference>
<dbReference type="InterPro" id="IPR003593">
    <property type="entry name" value="AAA+_ATPase"/>
</dbReference>
<keyword evidence="5" id="KW-1185">Reference proteome</keyword>